<evidence type="ECO:0000313" key="1">
    <source>
        <dbReference type="EMBL" id="CAH1604005.1"/>
    </source>
</evidence>
<sequence>MININKRVVKRSNTFVKLALNLFEDEMSHLTVQELSELKKELEILSNKHMRSEDDNAYKQYKEVLKKYKVIGEEQ</sequence>
<dbReference type="AlphaFoldDB" id="A0AAU9R058"/>
<dbReference type="RefSeq" id="WP_409588166.1">
    <property type="nucleotide sequence ID" value="NZ_CAKMTZ010000002.1"/>
</dbReference>
<reference evidence="1" key="1">
    <citation type="submission" date="2022-01" db="EMBL/GenBank/DDBJ databases">
        <authorList>
            <person name="Lagorce A."/>
        </authorList>
    </citation>
    <scope>NUCLEOTIDE SEQUENCE</scope>
    <source>
        <strain evidence="1">Th15_F1_A12</strain>
    </source>
</reference>
<organism evidence="1 2">
    <name type="scientific">Vibrio jasicida</name>
    <dbReference type="NCBI Taxonomy" id="766224"/>
    <lineage>
        <taxon>Bacteria</taxon>
        <taxon>Pseudomonadati</taxon>
        <taxon>Pseudomonadota</taxon>
        <taxon>Gammaproteobacteria</taxon>
        <taxon>Vibrionales</taxon>
        <taxon>Vibrionaceae</taxon>
        <taxon>Vibrio</taxon>
    </lineage>
</organism>
<dbReference type="EMBL" id="CAKMUD010000149">
    <property type="protein sequence ID" value="CAH1604005.1"/>
    <property type="molecule type" value="Genomic_DNA"/>
</dbReference>
<proteinExistence type="predicted"/>
<comment type="caution">
    <text evidence="1">The sequence shown here is derived from an EMBL/GenBank/DDBJ whole genome shotgun (WGS) entry which is preliminary data.</text>
</comment>
<dbReference type="Proteomes" id="UP001295462">
    <property type="component" value="Unassembled WGS sequence"/>
</dbReference>
<gene>
    <name evidence="1" type="ORF">THF1A12_90109</name>
</gene>
<protein>
    <submittedName>
        <fullName evidence="1">Uncharacterized protein</fullName>
    </submittedName>
</protein>
<accession>A0AAU9R058</accession>
<name>A0AAU9R058_9VIBR</name>
<evidence type="ECO:0000313" key="2">
    <source>
        <dbReference type="Proteomes" id="UP001295462"/>
    </source>
</evidence>